<dbReference type="AlphaFoldDB" id="A0A9D2LK88"/>
<accession>A0A9D2LK88</accession>
<sequence length="195" mass="22297">MYDLTALRERLRTQRPVPWDQLPDFPLYMDQVLSYMDRQVIRFDEDDGLTAAMVNNYTKSGLVPRAEGKKYNRDHLAYLTAICVLKRVMSTRDMDLLIREELQGDRPISDGYAAFCSSLDKALSAVADEMEDRTGEEELADAAIHFALASYAAGVASSRYVTLLRQRQEAREEAESAAHAKSRERPKKEKEKERD</sequence>
<proteinExistence type="predicted"/>
<gene>
    <name evidence="2" type="ORF">H9787_11380</name>
</gene>
<evidence type="ECO:0000256" key="1">
    <source>
        <dbReference type="SAM" id="MobiDB-lite"/>
    </source>
</evidence>
<dbReference type="PANTHER" id="PTHR40056">
    <property type="entry name" value="HYPOTHETICAL CYTOSOLIC PROTEIN"/>
    <property type="match status" value="1"/>
</dbReference>
<dbReference type="EMBL" id="DWZJ01000104">
    <property type="protein sequence ID" value="HJB14293.1"/>
    <property type="molecule type" value="Genomic_DNA"/>
</dbReference>
<name>A0A9D2LK88_9FIRM</name>
<reference evidence="2" key="2">
    <citation type="submission" date="2021-04" db="EMBL/GenBank/DDBJ databases">
        <authorList>
            <person name="Gilroy R."/>
        </authorList>
    </citation>
    <scope>NUCLEOTIDE SEQUENCE</scope>
    <source>
        <strain evidence="2">ChiBcec18-1249</strain>
    </source>
</reference>
<dbReference type="Proteomes" id="UP000823824">
    <property type="component" value="Unassembled WGS sequence"/>
</dbReference>
<evidence type="ECO:0000313" key="2">
    <source>
        <dbReference type="EMBL" id="HJB14293.1"/>
    </source>
</evidence>
<protein>
    <submittedName>
        <fullName evidence="2">DUF1836 domain-containing protein</fullName>
    </submittedName>
</protein>
<organism evidence="2 3">
    <name type="scientific">Candidatus Oscillibacter excrementigallinarum</name>
    <dbReference type="NCBI Taxonomy" id="2838716"/>
    <lineage>
        <taxon>Bacteria</taxon>
        <taxon>Bacillati</taxon>
        <taxon>Bacillota</taxon>
        <taxon>Clostridia</taxon>
        <taxon>Eubacteriales</taxon>
        <taxon>Oscillospiraceae</taxon>
        <taxon>Oscillibacter</taxon>
    </lineage>
</organism>
<dbReference type="PANTHER" id="PTHR40056:SF1">
    <property type="entry name" value="DUF1836 DOMAIN-CONTAINING PROTEIN"/>
    <property type="match status" value="1"/>
</dbReference>
<evidence type="ECO:0000313" key="3">
    <source>
        <dbReference type="Proteomes" id="UP000823824"/>
    </source>
</evidence>
<reference evidence="2" key="1">
    <citation type="journal article" date="2021" name="PeerJ">
        <title>Extensive microbial diversity within the chicken gut microbiome revealed by metagenomics and culture.</title>
        <authorList>
            <person name="Gilroy R."/>
            <person name="Ravi A."/>
            <person name="Getino M."/>
            <person name="Pursley I."/>
            <person name="Horton D.L."/>
            <person name="Alikhan N.F."/>
            <person name="Baker D."/>
            <person name="Gharbi K."/>
            <person name="Hall N."/>
            <person name="Watson M."/>
            <person name="Adriaenssens E.M."/>
            <person name="Foster-Nyarko E."/>
            <person name="Jarju S."/>
            <person name="Secka A."/>
            <person name="Antonio M."/>
            <person name="Oren A."/>
            <person name="Chaudhuri R.R."/>
            <person name="La Ragione R."/>
            <person name="Hildebrand F."/>
            <person name="Pallen M.J."/>
        </authorList>
    </citation>
    <scope>NUCLEOTIDE SEQUENCE</scope>
    <source>
        <strain evidence="2">ChiBcec18-1249</strain>
    </source>
</reference>
<dbReference type="Pfam" id="PF08876">
    <property type="entry name" value="DUF1836"/>
    <property type="match status" value="1"/>
</dbReference>
<feature type="region of interest" description="Disordered" evidence="1">
    <location>
        <begin position="171"/>
        <end position="195"/>
    </location>
</feature>
<comment type="caution">
    <text evidence="2">The sequence shown here is derived from an EMBL/GenBank/DDBJ whole genome shotgun (WGS) entry which is preliminary data.</text>
</comment>
<dbReference type="InterPro" id="IPR014975">
    <property type="entry name" value="DUF1836"/>
</dbReference>